<evidence type="ECO:0000313" key="5">
    <source>
        <dbReference type="EMBL" id="KAA9036101.1"/>
    </source>
</evidence>
<feature type="active site" description="Proton donor/acceptor" evidence="3">
    <location>
        <position position="136"/>
    </location>
</feature>
<gene>
    <name evidence="5" type="ORF">FW778_19625</name>
</gene>
<comment type="caution">
    <text evidence="5">The sequence shown here is derived from an EMBL/GenBank/DDBJ whole genome shotgun (WGS) entry which is preliminary data.</text>
</comment>
<reference evidence="5 6" key="1">
    <citation type="submission" date="2019-09" db="EMBL/GenBank/DDBJ databases">
        <title>Draft genome sequence of Ginsengibacter sp. BR5-29.</title>
        <authorList>
            <person name="Im W.-T."/>
        </authorList>
    </citation>
    <scope>NUCLEOTIDE SEQUENCE [LARGE SCALE GENOMIC DNA]</scope>
    <source>
        <strain evidence="5 6">BR5-29</strain>
    </source>
</reference>
<feature type="binding site" evidence="4">
    <location>
        <position position="206"/>
    </location>
    <ligand>
        <name>pyruvate</name>
        <dbReference type="ChEBI" id="CHEBI:15361"/>
    </ligand>
</feature>
<dbReference type="Gene3D" id="3.20.20.70">
    <property type="entry name" value="Aldolase class I"/>
    <property type="match status" value="1"/>
</dbReference>
<dbReference type="AlphaFoldDB" id="A0A5J5IG70"/>
<sequence length="313" mass="34760">MIVNWQGIYPALLTPFNANNSIDFDMFKKNLNAQLNAGIDGIVIGGSLGEASTLLNSEKLELLQISKQAMNRPVPIIINIAEQSTKCAIEAAQDAEKNGADGLMLLPPMRYKADGIETVTYFKSVVKATSLPIIIYNNPYDYKIEVTLSMFEELADVPSIQAVKESTRDVTNITRMKNLFGNRFKILCGVDTLAFEELALGADGWVGGLVDAFPAETVAIYQLMKTGNYDEALAIYRWFFPLLELDIHPKFVQYIKLAAAQNGLSSEYVRPPRLRLAGTEKELILKIINEGMSTRPKLPDYSHLIKLHNVEGV</sequence>
<proteinExistence type="inferred from homology"/>
<protein>
    <submittedName>
        <fullName evidence="5">Dihydrodipicolinate synthase family protein</fullName>
    </submittedName>
</protein>
<keyword evidence="6" id="KW-1185">Reference proteome</keyword>
<dbReference type="RefSeq" id="WP_150416568.1">
    <property type="nucleotide sequence ID" value="NZ_VYQF01000009.1"/>
</dbReference>
<dbReference type="PANTHER" id="PTHR12128:SF72">
    <property type="entry name" value="DIHYDRODIPICOLINATE SYNTHASE"/>
    <property type="match status" value="1"/>
</dbReference>
<dbReference type="SUPFAM" id="SSF51569">
    <property type="entry name" value="Aldolase"/>
    <property type="match status" value="1"/>
</dbReference>
<evidence type="ECO:0000256" key="4">
    <source>
        <dbReference type="PIRSR" id="PIRSR001365-2"/>
    </source>
</evidence>
<dbReference type="CDD" id="cd00408">
    <property type="entry name" value="DHDPS-like"/>
    <property type="match status" value="1"/>
</dbReference>
<evidence type="ECO:0000256" key="1">
    <source>
        <dbReference type="ARBA" id="ARBA00023239"/>
    </source>
</evidence>
<dbReference type="GO" id="GO:0008840">
    <property type="term" value="F:4-hydroxy-tetrahydrodipicolinate synthase activity"/>
    <property type="evidence" value="ECO:0007669"/>
    <property type="project" value="TreeGrafter"/>
</dbReference>
<dbReference type="Pfam" id="PF00701">
    <property type="entry name" value="DHDPS"/>
    <property type="match status" value="1"/>
</dbReference>
<dbReference type="InterPro" id="IPR002220">
    <property type="entry name" value="DapA-like"/>
</dbReference>
<dbReference type="PANTHER" id="PTHR12128">
    <property type="entry name" value="DIHYDRODIPICOLINATE SYNTHASE"/>
    <property type="match status" value="1"/>
</dbReference>
<feature type="active site" description="Schiff-base intermediate with substrate" evidence="3">
    <location>
        <position position="164"/>
    </location>
</feature>
<comment type="similarity">
    <text evidence="2">Belongs to the DapA family.</text>
</comment>
<dbReference type="EMBL" id="VYQF01000009">
    <property type="protein sequence ID" value="KAA9036101.1"/>
    <property type="molecule type" value="Genomic_DNA"/>
</dbReference>
<evidence type="ECO:0000256" key="2">
    <source>
        <dbReference type="PIRNR" id="PIRNR001365"/>
    </source>
</evidence>
<keyword evidence="1 2" id="KW-0456">Lyase</keyword>
<dbReference type="PRINTS" id="PR00146">
    <property type="entry name" value="DHPICSNTHASE"/>
</dbReference>
<dbReference type="Proteomes" id="UP000326903">
    <property type="component" value="Unassembled WGS sequence"/>
</dbReference>
<organism evidence="5 6">
    <name type="scientific">Ginsengibacter hankyongi</name>
    <dbReference type="NCBI Taxonomy" id="2607284"/>
    <lineage>
        <taxon>Bacteria</taxon>
        <taxon>Pseudomonadati</taxon>
        <taxon>Bacteroidota</taxon>
        <taxon>Chitinophagia</taxon>
        <taxon>Chitinophagales</taxon>
        <taxon>Chitinophagaceae</taxon>
        <taxon>Ginsengibacter</taxon>
    </lineage>
</organism>
<evidence type="ECO:0000256" key="3">
    <source>
        <dbReference type="PIRSR" id="PIRSR001365-1"/>
    </source>
</evidence>
<evidence type="ECO:0000313" key="6">
    <source>
        <dbReference type="Proteomes" id="UP000326903"/>
    </source>
</evidence>
<dbReference type="PIRSF" id="PIRSF001365">
    <property type="entry name" value="DHDPS"/>
    <property type="match status" value="1"/>
</dbReference>
<dbReference type="InterPro" id="IPR013785">
    <property type="entry name" value="Aldolase_TIM"/>
</dbReference>
<dbReference type="SMART" id="SM01130">
    <property type="entry name" value="DHDPS"/>
    <property type="match status" value="1"/>
</dbReference>
<accession>A0A5J5IG70</accession>
<name>A0A5J5IG70_9BACT</name>